<dbReference type="SMART" id="SM00564">
    <property type="entry name" value="PQQ"/>
    <property type="match status" value="7"/>
</dbReference>
<evidence type="ECO:0000256" key="5">
    <source>
        <dbReference type="SAM" id="Phobius"/>
    </source>
</evidence>
<dbReference type="SUPFAM" id="SSF50998">
    <property type="entry name" value="Quinoprotein alcohol dehydrogenase-like"/>
    <property type="match status" value="1"/>
</dbReference>
<feature type="domain" description="Pyrrolo-quinoline quinone repeat" evidence="6">
    <location>
        <begin position="102"/>
        <end position="333"/>
    </location>
</feature>
<dbReference type="InterPro" id="IPR018391">
    <property type="entry name" value="PQQ_b-propeller_rpt"/>
</dbReference>
<dbReference type="NCBIfam" id="TIGR03300">
    <property type="entry name" value="assembly_YfgL"/>
    <property type="match status" value="1"/>
</dbReference>
<comment type="function">
    <text evidence="4">Part of the outer membrane protein assembly complex, which is involved in assembly and insertion of beta-barrel proteins into the outer membrane.</text>
</comment>
<evidence type="ECO:0000259" key="6">
    <source>
        <dbReference type="Pfam" id="PF13360"/>
    </source>
</evidence>
<sequence>MNSALITPVRACARPLSARPVVRVAAVLVCVSALAGCSTVKGWFGGGKGKDKPNEPADLVEFTPSQSVAELWTARVGKGEGLIGAQQGPVVADGRIYAAAVEGGVRALDLQSGRTLWTYESELALSGGPGVGDGLVVAGGLDGQIVALDAETGAERWQAQVSNEVIAAPAVGMGMVLVRSNDNRVTAFDAATGERRWFWNHDVPALSVRGNDAPLLGPGLVFVGNDDGTLSALSATDGRPLWEQPIGQQEGRTELDRMADVDGTPVLDGQVIFATSFKGSTVAIDGPSGRPMWASDNGGPGRIGVAADRIVITAASGSVYGLDKRNGAAMWQQPGLARRAVTAPAVQGDFAVVGDYDGYLHWLKLDNGEFAARVRAGRNALRAAPIVADGILLVQDVEGRLSAYRLQ</sequence>
<dbReference type="EMBL" id="VICD02000108">
    <property type="protein sequence ID" value="KAB8192467.1"/>
    <property type="molecule type" value="Genomic_DNA"/>
</dbReference>
<gene>
    <name evidence="4 8" type="primary">bamB</name>
    <name evidence="7" type="ORF">C9I47_1620</name>
    <name evidence="8" type="ORF">FKV24_007250</name>
</gene>
<dbReference type="GO" id="GO:0043165">
    <property type="term" value="P:Gram-negative-bacterium-type cell outer membrane assembly"/>
    <property type="evidence" value="ECO:0007669"/>
    <property type="project" value="UniProtKB-UniRule"/>
</dbReference>
<keyword evidence="5" id="KW-0812">Transmembrane</keyword>
<keyword evidence="5" id="KW-1133">Transmembrane helix</keyword>
<dbReference type="Pfam" id="PF13360">
    <property type="entry name" value="PQQ_2"/>
    <property type="match status" value="1"/>
</dbReference>
<dbReference type="AlphaFoldDB" id="A0A2U9T3Q3"/>
<protein>
    <recommendedName>
        <fullName evidence="4">Outer membrane protein assembly factor BamB</fullName>
    </recommendedName>
</protein>
<dbReference type="Proteomes" id="UP000320431">
    <property type="component" value="Unassembled WGS sequence"/>
</dbReference>
<keyword evidence="7" id="KW-0449">Lipoprotein</keyword>
<evidence type="ECO:0000256" key="4">
    <source>
        <dbReference type="HAMAP-Rule" id="MF_00923"/>
    </source>
</evidence>
<name>A0A2U9T3Q3_9GAMM</name>
<keyword evidence="3 4" id="KW-0998">Cell outer membrane</keyword>
<dbReference type="KEGG" id="lmb:C9I47_1620"/>
<accession>A0A2U9T3Q3</accession>
<reference evidence="8 10" key="2">
    <citation type="submission" date="2019-10" db="EMBL/GenBank/DDBJ databases">
        <title>Lysobacter alkalisoli sp. nov., isolated from saline-alkaline soil.</title>
        <authorList>
            <person name="Sun J.-Q."/>
        </authorList>
    </citation>
    <scope>NUCLEOTIDE SEQUENCE [LARGE SCALE GENOMIC DNA]</scope>
    <source>
        <strain evidence="8 10">KCTC 42381</strain>
    </source>
</reference>
<evidence type="ECO:0000313" key="8">
    <source>
        <dbReference type="EMBL" id="KAB8192467.1"/>
    </source>
</evidence>
<dbReference type="PANTHER" id="PTHR34512">
    <property type="entry name" value="CELL SURFACE PROTEIN"/>
    <property type="match status" value="1"/>
</dbReference>
<dbReference type="RefSeq" id="WP_111266431.1">
    <property type="nucleotide sequence ID" value="NZ_CP029843.1"/>
</dbReference>
<reference evidence="7 9" key="1">
    <citation type="submission" date="2018-05" db="EMBL/GenBank/DDBJ databases">
        <title>The complete genome of Lysobacter maris HZ9B, a marine bacterium antagonistic against terrestrial plant pathogens.</title>
        <authorList>
            <person name="Zhang X.-Q."/>
        </authorList>
    </citation>
    <scope>NUCLEOTIDE SEQUENCE [LARGE SCALE GENOMIC DNA]</scope>
    <source>
        <strain evidence="7 9">HZ9B</strain>
    </source>
</reference>
<organism evidence="7 9">
    <name type="scientific">Marilutibacter maris</name>
    <dbReference type="NCBI Taxonomy" id="1605891"/>
    <lineage>
        <taxon>Bacteria</taxon>
        <taxon>Pseudomonadati</taxon>
        <taxon>Pseudomonadota</taxon>
        <taxon>Gammaproteobacteria</taxon>
        <taxon>Lysobacterales</taxon>
        <taxon>Lysobacteraceae</taxon>
        <taxon>Marilutibacter</taxon>
    </lineage>
</organism>
<evidence type="ECO:0000256" key="3">
    <source>
        <dbReference type="ARBA" id="ARBA00023237"/>
    </source>
</evidence>
<dbReference type="InterPro" id="IPR011047">
    <property type="entry name" value="Quinoprotein_ADH-like_sf"/>
</dbReference>
<evidence type="ECO:0000313" key="9">
    <source>
        <dbReference type="Proteomes" id="UP000249447"/>
    </source>
</evidence>
<dbReference type="InterPro" id="IPR017687">
    <property type="entry name" value="BamB"/>
</dbReference>
<keyword evidence="9" id="KW-1185">Reference proteome</keyword>
<comment type="subcellular location">
    <subcellularLocation>
        <location evidence="4">Cell outer membrane</location>
    </subcellularLocation>
</comment>
<dbReference type="GO" id="GO:0009279">
    <property type="term" value="C:cell outer membrane"/>
    <property type="evidence" value="ECO:0007669"/>
    <property type="project" value="UniProtKB-SubCell"/>
</dbReference>
<evidence type="ECO:0000313" key="10">
    <source>
        <dbReference type="Proteomes" id="UP000320431"/>
    </source>
</evidence>
<dbReference type="OrthoDB" id="5173551at2"/>
<dbReference type="Proteomes" id="UP000249447">
    <property type="component" value="Chromosome"/>
</dbReference>
<dbReference type="GO" id="GO:0051205">
    <property type="term" value="P:protein insertion into membrane"/>
    <property type="evidence" value="ECO:0007669"/>
    <property type="project" value="UniProtKB-UniRule"/>
</dbReference>
<feature type="transmembrane region" description="Helical" evidence="5">
    <location>
        <begin position="21"/>
        <end position="44"/>
    </location>
</feature>
<comment type="subunit">
    <text evidence="4">Part of the Bam complex.</text>
</comment>
<dbReference type="InterPro" id="IPR015943">
    <property type="entry name" value="WD40/YVTN_repeat-like_dom_sf"/>
</dbReference>
<dbReference type="HAMAP" id="MF_00923">
    <property type="entry name" value="OM_assembly_BamB"/>
    <property type="match status" value="1"/>
</dbReference>
<keyword evidence="2 4" id="KW-0472">Membrane</keyword>
<evidence type="ECO:0000256" key="1">
    <source>
        <dbReference type="ARBA" id="ARBA00022729"/>
    </source>
</evidence>
<comment type="similarity">
    <text evidence="4">Belongs to the BamB family.</text>
</comment>
<evidence type="ECO:0000313" key="7">
    <source>
        <dbReference type="EMBL" id="AWV07316.1"/>
    </source>
</evidence>
<keyword evidence="1 4" id="KW-0732">Signal</keyword>
<dbReference type="InterPro" id="IPR002372">
    <property type="entry name" value="PQQ_rpt_dom"/>
</dbReference>
<dbReference type="PANTHER" id="PTHR34512:SF30">
    <property type="entry name" value="OUTER MEMBRANE PROTEIN ASSEMBLY FACTOR BAMB"/>
    <property type="match status" value="1"/>
</dbReference>
<dbReference type="EMBL" id="CP029843">
    <property type="protein sequence ID" value="AWV07316.1"/>
    <property type="molecule type" value="Genomic_DNA"/>
</dbReference>
<dbReference type="Gene3D" id="2.130.10.10">
    <property type="entry name" value="YVTN repeat-like/Quinoprotein amine dehydrogenase"/>
    <property type="match status" value="1"/>
</dbReference>
<proteinExistence type="inferred from homology"/>
<evidence type="ECO:0000256" key="2">
    <source>
        <dbReference type="ARBA" id="ARBA00023136"/>
    </source>
</evidence>